<dbReference type="SUPFAM" id="SSF103506">
    <property type="entry name" value="Mitochondrial carrier"/>
    <property type="match status" value="1"/>
</dbReference>
<keyword evidence="8 9" id="KW-0472">Membrane</keyword>
<proteinExistence type="inferred from homology"/>
<comment type="subcellular location">
    <subcellularLocation>
        <location evidence="1">Mitochondrion membrane</location>
        <topology evidence="1">Multi-pass membrane protein</topology>
    </subcellularLocation>
</comment>
<evidence type="ECO:0000256" key="9">
    <source>
        <dbReference type="PROSITE-ProRule" id="PRU00282"/>
    </source>
</evidence>
<dbReference type="PROSITE" id="PS50920">
    <property type="entry name" value="SOLCAR"/>
    <property type="match status" value="2"/>
</dbReference>
<evidence type="ECO:0000256" key="11">
    <source>
        <dbReference type="SAM" id="Phobius"/>
    </source>
</evidence>
<comment type="caution">
    <text evidence="12">The sequence shown here is derived from an EMBL/GenBank/DDBJ whole genome shotgun (WGS) entry which is preliminary data.</text>
</comment>
<feature type="transmembrane region" description="Helical" evidence="11">
    <location>
        <begin position="229"/>
        <end position="255"/>
    </location>
</feature>
<dbReference type="InterPro" id="IPR050567">
    <property type="entry name" value="Mitochondrial_Carrier"/>
</dbReference>
<evidence type="ECO:0000256" key="7">
    <source>
        <dbReference type="ARBA" id="ARBA00023128"/>
    </source>
</evidence>
<dbReference type="PANTHER" id="PTHR45624">
    <property type="entry name" value="MITOCHONDRIAL BASIC AMINO ACIDS TRANSPORTER-RELATED"/>
    <property type="match status" value="1"/>
</dbReference>
<gene>
    <name evidence="12" type="ORF">GN244_ATG13635</name>
    <name evidence="13" type="ORF">GN958_ATG23523</name>
</gene>
<keyword evidence="14" id="KW-1185">Reference proteome</keyword>
<dbReference type="Pfam" id="PF00153">
    <property type="entry name" value="Mito_carr"/>
    <property type="match status" value="2"/>
</dbReference>
<evidence type="ECO:0000256" key="8">
    <source>
        <dbReference type="ARBA" id="ARBA00023136"/>
    </source>
</evidence>
<accession>A0A833W959</accession>
<dbReference type="PANTHER" id="PTHR45624:SF12">
    <property type="entry name" value="MITOCHONDRIAL ORNITHINE TRANSPORTER 1"/>
    <property type="match status" value="1"/>
</dbReference>
<dbReference type="Gene3D" id="1.50.40.10">
    <property type="entry name" value="Mitochondrial carrier domain"/>
    <property type="match status" value="1"/>
</dbReference>
<dbReference type="GO" id="GO:1990575">
    <property type="term" value="P:mitochondrial L-ornithine transmembrane transport"/>
    <property type="evidence" value="ECO:0007669"/>
    <property type="project" value="TreeGrafter"/>
</dbReference>
<name>A0A833W959_PHYIN</name>
<keyword evidence="7" id="KW-0496">Mitochondrion</keyword>
<evidence type="ECO:0000313" key="14">
    <source>
        <dbReference type="Proteomes" id="UP000602510"/>
    </source>
</evidence>
<feature type="repeat" description="Solcar" evidence="9">
    <location>
        <begin position="173"/>
        <end position="258"/>
    </location>
</feature>
<evidence type="ECO:0000313" key="13">
    <source>
        <dbReference type="EMBL" id="KAF4127269.1"/>
    </source>
</evidence>
<evidence type="ECO:0000256" key="6">
    <source>
        <dbReference type="ARBA" id="ARBA00022989"/>
    </source>
</evidence>
<dbReference type="Proteomes" id="UP000602510">
    <property type="component" value="Unassembled WGS sequence"/>
</dbReference>
<dbReference type="GO" id="GO:0031966">
    <property type="term" value="C:mitochondrial membrane"/>
    <property type="evidence" value="ECO:0007669"/>
    <property type="project" value="UniProtKB-SubCell"/>
</dbReference>
<keyword evidence="4 9" id="KW-0812">Transmembrane</keyword>
<dbReference type="EMBL" id="JAACNO010003299">
    <property type="protein sequence ID" value="KAF4127269.1"/>
    <property type="molecule type" value="Genomic_DNA"/>
</dbReference>
<protein>
    <submittedName>
        <fullName evidence="12">Mitochondrial carrier protein</fullName>
    </submittedName>
</protein>
<dbReference type="Proteomes" id="UP000704712">
    <property type="component" value="Unassembled WGS sequence"/>
</dbReference>
<evidence type="ECO:0000256" key="10">
    <source>
        <dbReference type="RuleBase" id="RU000488"/>
    </source>
</evidence>
<dbReference type="GO" id="GO:0000064">
    <property type="term" value="F:L-ornithine transmembrane transporter activity"/>
    <property type="evidence" value="ECO:0007669"/>
    <property type="project" value="TreeGrafter"/>
</dbReference>
<evidence type="ECO:0000256" key="5">
    <source>
        <dbReference type="ARBA" id="ARBA00022737"/>
    </source>
</evidence>
<organism evidence="12 14">
    <name type="scientific">Phytophthora infestans</name>
    <name type="common">Potato late blight agent</name>
    <name type="synonym">Botrytis infestans</name>
    <dbReference type="NCBI Taxonomy" id="4787"/>
    <lineage>
        <taxon>Eukaryota</taxon>
        <taxon>Sar</taxon>
        <taxon>Stramenopiles</taxon>
        <taxon>Oomycota</taxon>
        <taxon>Peronosporomycetes</taxon>
        <taxon>Peronosporales</taxon>
        <taxon>Peronosporaceae</taxon>
        <taxon>Phytophthora</taxon>
    </lineage>
</organism>
<evidence type="ECO:0000256" key="2">
    <source>
        <dbReference type="ARBA" id="ARBA00006375"/>
    </source>
</evidence>
<dbReference type="AlphaFoldDB" id="A0A833W959"/>
<evidence type="ECO:0000256" key="4">
    <source>
        <dbReference type="ARBA" id="ARBA00022692"/>
    </source>
</evidence>
<evidence type="ECO:0000256" key="3">
    <source>
        <dbReference type="ARBA" id="ARBA00022448"/>
    </source>
</evidence>
<dbReference type="InterPro" id="IPR018108">
    <property type="entry name" value="MCP_transmembrane"/>
</dbReference>
<keyword evidence="6 11" id="KW-1133">Transmembrane helix</keyword>
<keyword evidence="5" id="KW-0677">Repeat</keyword>
<comment type="similarity">
    <text evidence="2 10">Belongs to the mitochondrial carrier (TC 2.A.29) family.</text>
</comment>
<reference evidence="12" key="1">
    <citation type="submission" date="2020-04" db="EMBL/GenBank/DDBJ databases">
        <title>Hybrid Assembly of Korean Phytophthora infestans isolates.</title>
        <authorList>
            <person name="Prokchorchik M."/>
            <person name="Lee Y."/>
            <person name="Seo J."/>
            <person name="Cho J.-H."/>
            <person name="Park Y.-E."/>
            <person name="Jang D.-C."/>
            <person name="Im J.-S."/>
            <person name="Choi J.-G."/>
            <person name="Park H.-J."/>
            <person name="Lee G.-B."/>
            <person name="Lee Y.-G."/>
            <person name="Hong S.-Y."/>
            <person name="Cho K."/>
            <person name="Sohn K.H."/>
        </authorList>
    </citation>
    <scope>NUCLEOTIDE SEQUENCE</scope>
    <source>
        <strain evidence="12">KR_1_A1</strain>
        <strain evidence="13">KR_2_A2</strain>
    </source>
</reference>
<evidence type="ECO:0000313" key="12">
    <source>
        <dbReference type="EMBL" id="KAF4034428.1"/>
    </source>
</evidence>
<dbReference type="EMBL" id="WSZM01000367">
    <property type="protein sequence ID" value="KAF4034428.1"/>
    <property type="molecule type" value="Genomic_DNA"/>
</dbReference>
<dbReference type="InterPro" id="IPR023395">
    <property type="entry name" value="MCP_dom_sf"/>
</dbReference>
<feature type="repeat" description="Solcar" evidence="9">
    <location>
        <begin position="75"/>
        <end position="160"/>
    </location>
</feature>
<evidence type="ECO:0000256" key="1">
    <source>
        <dbReference type="ARBA" id="ARBA00004225"/>
    </source>
</evidence>
<keyword evidence="3 10" id="KW-0813">Transport</keyword>
<sequence length="259" mass="27895">MNETMADVLLLGCYSYGGLPFNVVTLRLQTQSHRGAYRGSILSSKAAYAIDGVPKKVVAMLELQNADSESVLTPQMALESSASSFVASTVTTVPDNIACKLQFQRGPLGHGVYRGPLDCMAKIFRVEGVAGRFRGYSSVLLRDVPLVPIIVGAYHVTTSNTQRIATRYTGCEYSLTATVVSTSLAVATGLGVLYPADVVKAHMQTTSALSPPTLRESFRWVYMQYGLRGFYRGCTAAVVGASLSFTAFTTAYLYITPPE</sequence>